<dbReference type="SUPFAM" id="SSF48264">
    <property type="entry name" value="Cytochrome P450"/>
    <property type="match status" value="1"/>
</dbReference>
<protein>
    <recommendedName>
        <fullName evidence="18">Cytochrome P450</fullName>
    </recommendedName>
</protein>
<dbReference type="PANTHER" id="PTHR46300:SF7">
    <property type="entry name" value="P450, PUTATIVE (EUROFUNG)-RELATED"/>
    <property type="match status" value="1"/>
</dbReference>
<dbReference type="OrthoDB" id="2789670at2759"/>
<evidence type="ECO:0000256" key="3">
    <source>
        <dbReference type="ARBA" id="ARBA00005179"/>
    </source>
</evidence>
<comment type="pathway">
    <text evidence="3">Secondary metabolite biosynthesis.</text>
</comment>
<reference evidence="16" key="1">
    <citation type="submission" date="2014-01" db="EMBL/GenBank/DDBJ databases">
        <title>The genome of the white-rot fungus Pycnoporus cinnabarinus: a basidiomycete model with a versatile arsenal for lignocellulosic biomass breakdown.</title>
        <authorList>
            <person name="Levasseur A."/>
            <person name="Lomascolo A."/>
            <person name="Ruiz-Duenas F.J."/>
            <person name="Uzan E."/>
            <person name="Piumi F."/>
            <person name="Kues U."/>
            <person name="Ram A.F.J."/>
            <person name="Murat C."/>
            <person name="Haon M."/>
            <person name="Benoit I."/>
            <person name="Arfi Y."/>
            <person name="Chevret D."/>
            <person name="Drula E."/>
            <person name="Kwon M.J."/>
            <person name="Gouret P."/>
            <person name="Lesage-Meessen L."/>
            <person name="Lombard V."/>
            <person name="Mariette J."/>
            <person name="Noirot C."/>
            <person name="Park J."/>
            <person name="Patyshakuliyeva A."/>
            <person name="Wieneger R.A.B."/>
            <person name="Wosten H.A.B."/>
            <person name="Martin F."/>
            <person name="Coutinho P.M."/>
            <person name="de Vries R."/>
            <person name="Martinez A.T."/>
            <person name="Klopp C."/>
            <person name="Pontarotti P."/>
            <person name="Henrissat B."/>
            <person name="Record E."/>
        </authorList>
    </citation>
    <scope>NUCLEOTIDE SEQUENCE [LARGE SCALE GENOMIC DNA]</scope>
    <source>
        <strain evidence="16">BRFM137</strain>
    </source>
</reference>
<evidence type="ECO:0000256" key="1">
    <source>
        <dbReference type="ARBA" id="ARBA00001971"/>
    </source>
</evidence>
<accession>A0A060SZC8</accession>
<dbReference type="PRINTS" id="PR00385">
    <property type="entry name" value="P450"/>
</dbReference>
<feature type="binding site" description="axial binding residue" evidence="13">
    <location>
        <position position="435"/>
    </location>
    <ligand>
        <name>heme</name>
        <dbReference type="ChEBI" id="CHEBI:30413"/>
    </ligand>
    <ligandPart>
        <name>Fe</name>
        <dbReference type="ChEBI" id="CHEBI:18248"/>
    </ligandPart>
</feature>
<evidence type="ECO:0000256" key="2">
    <source>
        <dbReference type="ARBA" id="ARBA00004167"/>
    </source>
</evidence>
<feature type="transmembrane region" description="Helical" evidence="15">
    <location>
        <begin position="6"/>
        <end position="25"/>
    </location>
</feature>
<keyword evidence="7 13" id="KW-0479">Metal-binding</keyword>
<comment type="subcellular location">
    <subcellularLocation>
        <location evidence="2">Membrane</location>
        <topology evidence="2">Single-pass membrane protein</topology>
    </subcellularLocation>
</comment>
<gene>
    <name evidence="16" type="ORF">BN946_scf184946.g22</name>
</gene>
<evidence type="ECO:0000256" key="15">
    <source>
        <dbReference type="SAM" id="Phobius"/>
    </source>
</evidence>
<keyword evidence="11 14" id="KW-0503">Monooxygenase</keyword>
<sequence>MTVDLLPSWLLVAALISTALLVWVYNETFAGKRLFPPGPRPLLFIGNALDVPTKDMGEAFRDMCLKYGDLVYLNVVGQPMVILGTHEAAIDLLEKRSSIYSDRSESTMVVLTGWEWVMTTLNYGPWWRRHRRAFHQSFTPSALAPYSPMQELEAHRLAYRVLQDPEHFLRHVRRMFASSIVRFTYGVEIPEESDEYLVMAEHALESFNQAFVPGKYLVETFPVLRFLPSWFPGAQFKREAKIWKPRVHKLRDVPWKQLRESMREGTAQPCMATELMQRASSFSGDERAEEEIVARNAAATCSLRLFSVAGGADTTLSAIQSFFLAMASFPEVQAKAREELDSVVGPHRLPRLSDRESLPYVEAVAKECLRWKTVVPLGFPHRSTEDDEYRGYFIPKERYPDPDVFKPERFLKEGKLDPDASDPADIAFGYGRRICPGRHFADASLFLSVATILHTLSITAPLGPDGKPTQLEGRMTPGVISYTRYPEPFNVDIKARGSWAESLLAENWKASH</sequence>
<dbReference type="GO" id="GO:0016705">
    <property type="term" value="F:oxidoreductase activity, acting on paired donors, with incorporation or reduction of molecular oxygen"/>
    <property type="evidence" value="ECO:0007669"/>
    <property type="project" value="InterPro"/>
</dbReference>
<evidence type="ECO:0000256" key="7">
    <source>
        <dbReference type="ARBA" id="ARBA00022723"/>
    </source>
</evidence>
<dbReference type="GO" id="GO:0004497">
    <property type="term" value="F:monooxygenase activity"/>
    <property type="evidence" value="ECO:0007669"/>
    <property type="project" value="UniProtKB-KW"/>
</dbReference>
<dbReference type="InterPro" id="IPR036396">
    <property type="entry name" value="Cyt_P450_sf"/>
</dbReference>
<keyword evidence="10 13" id="KW-0408">Iron</keyword>
<dbReference type="OMA" id="GMDEEVW"/>
<organism evidence="16 17">
    <name type="scientific">Pycnoporus cinnabarinus</name>
    <name type="common">Cinnabar-red polypore</name>
    <name type="synonym">Trametes cinnabarina</name>
    <dbReference type="NCBI Taxonomy" id="5643"/>
    <lineage>
        <taxon>Eukaryota</taxon>
        <taxon>Fungi</taxon>
        <taxon>Dikarya</taxon>
        <taxon>Basidiomycota</taxon>
        <taxon>Agaricomycotina</taxon>
        <taxon>Agaricomycetes</taxon>
        <taxon>Polyporales</taxon>
        <taxon>Polyporaceae</taxon>
        <taxon>Trametes</taxon>
    </lineage>
</organism>
<dbReference type="PANTHER" id="PTHR46300">
    <property type="entry name" value="P450, PUTATIVE (EUROFUNG)-RELATED-RELATED"/>
    <property type="match status" value="1"/>
</dbReference>
<dbReference type="PROSITE" id="PS00086">
    <property type="entry name" value="CYTOCHROME_P450"/>
    <property type="match status" value="1"/>
</dbReference>
<keyword evidence="12 15" id="KW-0472">Membrane</keyword>
<keyword evidence="6 15" id="KW-0812">Transmembrane</keyword>
<name>A0A060SZC8_PYCCI</name>
<dbReference type="STRING" id="5643.A0A060SZC8"/>
<dbReference type="GO" id="GO:0005506">
    <property type="term" value="F:iron ion binding"/>
    <property type="evidence" value="ECO:0007669"/>
    <property type="project" value="InterPro"/>
</dbReference>
<evidence type="ECO:0000256" key="10">
    <source>
        <dbReference type="ARBA" id="ARBA00023004"/>
    </source>
</evidence>
<dbReference type="EMBL" id="CCBP010000460">
    <property type="protein sequence ID" value="CDO77629.1"/>
    <property type="molecule type" value="Genomic_DNA"/>
</dbReference>
<proteinExistence type="inferred from homology"/>
<evidence type="ECO:0000256" key="6">
    <source>
        <dbReference type="ARBA" id="ARBA00022692"/>
    </source>
</evidence>
<dbReference type="CDD" id="cd11065">
    <property type="entry name" value="CYP64-like"/>
    <property type="match status" value="1"/>
</dbReference>
<evidence type="ECO:0000256" key="9">
    <source>
        <dbReference type="ARBA" id="ARBA00023002"/>
    </source>
</evidence>
<dbReference type="HOGENOM" id="CLU_001570_2_3_1"/>
<comment type="caution">
    <text evidence="16">The sequence shown here is derived from an EMBL/GenBank/DDBJ whole genome shotgun (WGS) entry which is preliminary data.</text>
</comment>
<evidence type="ECO:0000256" key="5">
    <source>
        <dbReference type="ARBA" id="ARBA00022617"/>
    </source>
</evidence>
<dbReference type="Gene3D" id="1.10.630.10">
    <property type="entry name" value="Cytochrome P450"/>
    <property type="match status" value="1"/>
</dbReference>
<dbReference type="AlphaFoldDB" id="A0A060SZC8"/>
<evidence type="ECO:0000256" key="8">
    <source>
        <dbReference type="ARBA" id="ARBA00022989"/>
    </source>
</evidence>
<keyword evidence="17" id="KW-1185">Reference proteome</keyword>
<evidence type="ECO:0000256" key="12">
    <source>
        <dbReference type="ARBA" id="ARBA00023136"/>
    </source>
</evidence>
<comment type="cofactor">
    <cofactor evidence="1 13">
        <name>heme</name>
        <dbReference type="ChEBI" id="CHEBI:30413"/>
    </cofactor>
</comment>
<evidence type="ECO:0000256" key="4">
    <source>
        <dbReference type="ARBA" id="ARBA00010617"/>
    </source>
</evidence>
<evidence type="ECO:0000256" key="14">
    <source>
        <dbReference type="RuleBase" id="RU000461"/>
    </source>
</evidence>
<evidence type="ECO:0000256" key="13">
    <source>
        <dbReference type="PIRSR" id="PIRSR602401-1"/>
    </source>
</evidence>
<comment type="similarity">
    <text evidence="4 14">Belongs to the cytochrome P450 family.</text>
</comment>
<keyword evidence="5 13" id="KW-0349">Heme</keyword>
<dbReference type="InterPro" id="IPR002401">
    <property type="entry name" value="Cyt_P450_E_grp-I"/>
</dbReference>
<evidence type="ECO:0000313" key="17">
    <source>
        <dbReference type="Proteomes" id="UP000029665"/>
    </source>
</evidence>
<dbReference type="InterPro" id="IPR050364">
    <property type="entry name" value="Cytochrome_P450_fung"/>
</dbReference>
<evidence type="ECO:0000313" key="16">
    <source>
        <dbReference type="EMBL" id="CDO77629.1"/>
    </source>
</evidence>
<dbReference type="GO" id="GO:0020037">
    <property type="term" value="F:heme binding"/>
    <property type="evidence" value="ECO:0007669"/>
    <property type="project" value="InterPro"/>
</dbReference>
<evidence type="ECO:0008006" key="18">
    <source>
        <dbReference type="Google" id="ProtNLM"/>
    </source>
</evidence>
<keyword evidence="8 15" id="KW-1133">Transmembrane helix</keyword>
<evidence type="ECO:0000256" key="11">
    <source>
        <dbReference type="ARBA" id="ARBA00023033"/>
    </source>
</evidence>
<keyword evidence="9 14" id="KW-0560">Oxidoreductase</keyword>
<dbReference type="GO" id="GO:0016020">
    <property type="term" value="C:membrane"/>
    <property type="evidence" value="ECO:0007669"/>
    <property type="project" value="UniProtKB-SubCell"/>
</dbReference>
<dbReference type="Proteomes" id="UP000029665">
    <property type="component" value="Unassembled WGS sequence"/>
</dbReference>
<dbReference type="InterPro" id="IPR017972">
    <property type="entry name" value="Cyt_P450_CS"/>
</dbReference>
<dbReference type="PRINTS" id="PR00463">
    <property type="entry name" value="EP450I"/>
</dbReference>
<dbReference type="InterPro" id="IPR001128">
    <property type="entry name" value="Cyt_P450"/>
</dbReference>
<dbReference type="Pfam" id="PF00067">
    <property type="entry name" value="p450"/>
    <property type="match status" value="1"/>
</dbReference>